<name>A0A0D3JXP7_EMIH1</name>
<accession>A0A0D3JXP7</accession>
<sequence>MHPDSLGRMAARSTLASAHLAITPAAATKEVASAAQTKPLFGPHLPERPPKHWRDLQPLPPSPTL</sequence>
<dbReference type="AlphaFoldDB" id="A0A0D3JXP7"/>
<dbReference type="EnsemblProtists" id="EOD28282">
    <property type="protein sequence ID" value="EOD28282"/>
    <property type="gene ID" value="EMIHUDRAFT_234893"/>
</dbReference>
<dbReference type="PaxDb" id="2903-EOD28282"/>
<feature type="compositionally biased region" description="Basic and acidic residues" evidence="1">
    <location>
        <begin position="45"/>
        <end position="55"/>
    </location>
</feature>
<dbReference type="KEGG" id="ehx:EMIHUDRAFT_234893"/>
<feature type="region of interest" description="Disordered" evidence="1">
    <location>
        <begin position="34"/>
        <end position="65"/>
    </location>
</feature>
<dbReference type="GeneID" id="17273827"/>
<evidence type="ECO:0000313" key="2">
    <source>
        <dbReference type="EnsemblProtists" id="EOD28282"/>
    </source>
</evidence>
<protein>
    <submittedName>
        <fullName evidence="2">Uncharacterized protein</fullName>
    </submittedName>
</protein>
<keyword evidence="3" id="KW-1185">Reference proteome</keyword>
<organism evidence="2 3">
    <name type="scientific">Emiliania huxleyi (strain CCMP1516)</name>
    <dbReference type="NCBI Taxonomy" id="280463"/>
    <lineage>
        <taxon>Eukaryota</taxon>
        <taxon>Haptista</taxon>
        <taxon>Haptophyta</taxon>
        <taxon>Prymnesiophyceae</taxon>
        <taxon>Isochrysidales</taxon>
        <taxon>Noelaerhabdaceae</taxon>
        <taxon>Emiliania</taxon>
    </lineage>
</organism>
<evidence type="ECO:0000256" key="1">
    <source>
        <dbReference type="SAM" id="MobiDB-lite"/>
    </source>
</evidence>
<reference evidence="3" key="1">
    <citation type="journal article" date="2013" name="Nature">
        <title>Pan genome of the phytoplankton Emiliania underpins its global distribution.</title>
        <authorList>
            <person name="Read B.A."/>
            <person name="Kegel J."/>
            <person name="Klute M.J."/>
            <person name="Kuo A."/>
            <person name="Lefebvre S.C."/>
            <person name="Maumus F."/>
            <person name="Mayer C."/>
            <person name="Miller J."/>
            <person name="Monier A."/>
            <person name="Salamov A."/>
            <person name="Young J."/>
            <person name="Aguilar M."/>
            <person name="Claverie J.M."/>
            <person name="Frickenhaus S."/>
            <person name="Gonzalez K."/>
            <person name="Herman E.K."/>
            <person name="Lin Y.C."/>
            <person name="Napier J."/>
            <person name="Ogata H."/>
            <person name="Sarno A.F."/>
            <person name="Shmutz J."/>
            <person name="Schroeder D."/>
            <person name="de Vargas C."/>
            <person name="Verret F."/>
            <person name="von Dassow P."/>
            <person name="Valentin K."/>
            <person name="Van de Peer Y."/>
            <person name="Wheeler G."/>
            <person name="Dacks J.B."/>
            <person name="Delwiche C.F."/>
            <person name="Dyhrman S.T."/>
            <person name="Glockner G."/>
            <person name="John U."/>
            <person name="Richards T."/>
            <person name="Worden A.Z."/>
            <person name="Zhang X."/>
            <person name="Grigoriev I.V."/>
            <person name="Allen A.E."/>
            <person name="Bidle K."/>
            <person name="Borodovsky M."/>
            <person name="Bowler C."/>
            <person name="Brownlee C."/>
            <person name="Cock J.M."/>
            <person name="Elias M."/>
            <person name="Gladyshev V.N."/>
            <person name="Groth M."/>
            <person name="Guda C."/>
            <person name="Hadaegh A."/>
            <person name="Iglesias-Rodriguez M.D."/>
            <person name="Jenkins J."/>
            <person name="Jones B.M."/>
            <person name="Lawson T."/>
            <person name="Leese F."/>
            <person name="Lindquist E."/>
            <person name="Lobanov A."/>
            <person name="Lomsadze A."/>
            <person name="Malik S.B."/>
            <person name="Marsh M.E."/>
            <person name="Mackinder L."/>
            <person name="Mock T."/>
            <person name="Mueller-Roeber B."/>
            <person name="Pagarete A."/>
            <person name="Parker M."/>
            <person name="Probert I."/>
            <person name="Quesneville H."/>
            <person name="Raines C."/>
            <person name="Rensing S.A."/>
            <person name="Riano-Pachon D.M."/>
            <person name="Richier S."/>
            <person name="Rokitta S."/>
            <person name="Shiraiwa Y."/>
            <person name="Soanes D.M."/>
            <person name="van der Giezen M."/>
            <person name="Wahlund T.M."/>
            <person name="Williams B."/>
            <person name="Wilson W."/>
            <person name="Wolfe G."/>
            <person name="Wurch L.L."/>
        </authorList>
    </citation>
    <scope>NUCLEOTIDE SEQUENCE</scope>
</reference>
<dbReference type="HOGENOM" id="CLU_2854385_0_0_1"/>
<proteinExistence type="predicted"/>
<dbReference type="RefSeq" id="XP_005780711.1">
    <property type="nucleotide sequence ID" value="XM_005780654.1"/>
</dbReference>
<reference evidence="2" key="2">
    <citation type="submission" date="2024-10" db="UniProtKB">
        <authorList>
            <consortium name="EnsemblProtists"/>
        </authorList>
    </citation>
    <scope>IDENTIFICATION</scope>
</reference>
<dbReference type="Proteomes" id="UP000013827">
    <property type="component" value="Unassembled WGS sequence"/>
</dbReference>
<evidence type="ECO:0000313" key="3">
    <source>
        <dbReference type="Proteomes" id="UP000013827"/>
    </source>
</evidence>